<keyword evidence="5" id="KW-0804">Transcription</keyword>
<keyword evidence="3" id="KW-0805">Transcription regulation</keyword>
<evidence type="ECO:0000256" key="5">
    <source>
        <dbReference type="ARBA" id="ARBA00023163"/>
    </source>
</evidence>
<dbReference type="SMART" id="SM00906">
    <property type="entry name" value="Fungal_trans"/>
    <property type="match status" value="1"/>
</dbReference>
<dbReference type="Pfam" id="PF04082">
    <property type="entry name" value="Fungal_trans"/>
    <property type="match status" value="1"/>
</dbReference>
<evidence type="ECO:0000256" key="2">
    <source>
        <dbReference type="ARBA" id="ARBA00022833"/>
    </source>
</evidence>
<accession>A0ABR3X081</accession>
<evidence type="ECO:0000313" key="10">
    <source>
        <dbReference type="Proteomes" id="UP001583177"/>
    </source>
</evidence>
<dbReference type="Proteomes" id="UP001583177">
    <property type="component" value="Unassembled WGS sequence"/>
</dbReference>
<gene>
    <name evidence="9" type="ORF">Daus18300_005585</name>
</gene>
<proteinExistence type="predicted"/>
<keyword evidence="1" id="KW-0479">Metal-binding</keyword>
<keyword evidence="10" id="KW-1185">Reference proteome</keyword>
<feature type="domain" description="Xylanolytic transcriptional activator regulatory" evidence="8">
    <location>
        <begin position="320"/>
        <end position="394"/>
    </location>
</feature>
<evidence type="ECO:0000256" key="3">
    <source>
        <dbReference type="ARBA" id="ARBA00023015"/>
    </source>
</evidence>
<protein>
    <recommendedName>
        <fullName evidence="8">Xylanolytic transcriptional activator regulatory domain-containing protein</fullName>
    </recommendedName>
</protein>
<dbReference type="EMBL" id="JAWRVE010000041">
    <property type="protein sequence ID" value="KAL1869373.1"/>
    <property type="molecule type" value="Genomic_DNA"/>
</dbReference>
<feature type="region of interest" description="Disordered" evidence="7">
    <location>
        <begin position="1"/>
        <end position="117"/>
    </location>
</feature>
<dbReference type="PANTHER" id="PTHR31944">
    <property type="entry name" value="HEME-RESPONSIVE ZINC FINGER TRANSCRIPTION FACTOR HAP1"/>
    <property type="match status" value="1"/>
</dbReference>
<reference evidence="9 10" key="1">
    <citation type="journal article" date="2024" name="IMA Fungus">
        <title>IMA Genome - F19 : A genome assembly and annotation guide to empower mycologists, including annotated draft genome sequences of Ceratocystis pirilliformis, Diaporthe australafricana, Fusarium ophioides, Paecilomyces lecythidis, and Sporothrix stenoceras.</title>
        <authorList>
            <person name="Aylward J."/>
            <person name="Wilson A.M."/>
            <person name="Visagie C.M."/>
            <person name="Spraker J."/>
            <person name="Barnes I."/>
            <person name="Buitendag C."/>
            <person name="Ceriani C."/>
            <person name="Del Mar Angel L."/>
            <person name="du Plessis D."/>
            <person name="Fuchs T."/>
            <person name="Gasser K."/>
            <person name="Kramer D."/>
            <person name="Li W."/>
            <person name="Munsamy K."/>
            <person name="Piso A."/>
            <person name="Price J.L."/>
            <person name="Sonnekus B."/>
            <person name="Thomas C."/>
            <person name="van der Nest A."/>
            <person name="van Dijk A."/>
            <person name="van Heerden A."/>
            <person name="van Vuuren N."/>
            <person name="Yilmaz N."/>
            <person name="Duong T.A."/>
            <person name="van der Merwe N.A."/>
            <person name="Wingfield M.J."/>
            <person name="Wingfield B.D."/>
        </authorList>
    </citation>
    <scope>NUCLEOTIDE SEQUENCE [LARGE SCALE GENOMIC DNA]</scope>
    <source>
        <strain evidence="9 10">CMW 18300</strain>
    </source>
</reference>
<evidence type="ECO:0000256" key="4">
    <source>
        <dbReference type="ARBA" id="ARBA00023125"/>
    </source>
</evidence>
<comment type="caution">
    <text evidence="9">The sequence shown here is derived from an EMBL/GenBank/DDBJ whole genome shotgun (WGS) entry which is preliminary data.</text>
</comment>
<dbReference type="PANTHER" id="PTHR31944:SF131">
    <property type="entry name" value="HEME-RESPONSIVE ZINC FINGER TRANSCRIPTION FACTOR HAP1"/>
    <property type="match status" value="1"/>
</dbReference>
<evidence type="ECO:0000313" key="9">
    <source>
        <dbReference type="EMBL" id="KAL1869373.1"/>
    </source>
</evidence>
<feature type="compositionally biased region" description="Low complexity" evidence="7">
    <location>
        <begin position="25"/>
        <end position="40"/>
    </location>
</feature>
<evidence type="ECO:0000256" key="1">
    <source>
        <dbReference type="ARBA" id="ARBA00022723"/>
    </source>
</evidence>
<dbReference type="InterPro" id="IPR007219">
    <property type="entry name" value="XnlR_reg_dom"/>
</dbReference>
<dbReference type="CDD" id="cd12148">
    <property type="entry name" value="fungal_TF_MHR"/>
    <property type="match status" value="1"/>
</dbReference>
<evidence type="ECO:0000256" key="7">
    <source>
        <dbReference type="SAM" id="MobiDB-lite"/>
    </source>
</evidence>
<dbReference type="InterPro" id="IPR051430">
    <property type="entry name" value="Fungal_TF_Env_Response"/>
</dbReference>
<evidence type="ECO:0000256" key="6">
    <source>
        <dbReference type="ARBA" id="ARBA00023242"/>
    </source>
</evidence>
<organism evidence="9 10">
    <name type="scientific">Diaporthe australafricana</name>
    <dbReference type="NCBI Taxonomy" id="127596"/>
    <lineage>
        <taxon>Eukaryota</taxon>
        <taxon>Fungi</taxon>
        <taxon>Dikarya</taxon>
        <taxon>Ascomycota</taxon>
        <taxon>Pezizomycotina</taxon>
        <taxon>Sordariomycetes</taxon>
        <taxon>Sordariomycetidae</taxon>
        <taxon>Diaporthales</taxon>
        <taxon>Diaporthaceae</taxon>
        <taxon>Diaporthe</taxon>
    </lineage>
</organism>
<keyword evidence="6" id="KW-0539">Nucleus</keyword>
<evidence type="ECO:0000259" key="8">
    <source>
        <dbReference type="SMART" id="SM00906"/>
    </source>
</evidence>
<keyword evidence="4" id="KW-0238">DNA-binding</keyword>
<name>A0ABR3X081_9PEZI</name>
<keyword evidence="2" id="KW-0862">Zinc</keyword>
<feature type="compositionally biased region" description="Polar residues" evidence="7">
    <location>
        <begin position="55"/>
        <end position="71"/>
    </location>
</feature>
<sequence length="725" mass="79344">MPRRQTAHSVSTARVDQSDRLRSPAAQALVTSGLAAAAADPPGPAESREFGQLGGRSSVTQGTWHSSSNLGSIFIGGPSDNDAGVSTRSGDASGLREPTGGNAKDQEPPSGEPSSADGLKEYVISMQRSTHPIKCVMVKGRYVGQTHWLHSAVLFPNAINWFDEQERRDSPCWKIMQDCKSLAKSIELRRSPQPWTGVGGRFLPARALADRLVGNYLRTFETIYRVLHLPTFKDEYESLWTDATEVTPATTMKVQLCLALGASLHDEKFSLRKQAMQWIHEANSWLAVSEQSRFSTSGLQIMCLLQQARMITEALIGDLVWVSGGTLSRTAISMGFHIDPSMLPGMSVLRAEMRRRLWTTILELELEASVEAGVPPQLARQEFNCQLPSNLNDSELSSDSDTAPAPASSNFATDASLQIALGRSLNTRLAIANFSNQPPSSPRRYEQVLKLSSELTACCRSLASSLGSLGSAASVFQKRLCEMITQRYFLILHLPYTPLTTAEPLYHFSRKTCVDTALEILYAVFQPSLDGDPVFASLQAAVNIRPRCEELQHLVICSSGPLRSILQQCVSSIASELLAVVQDLLPGPSLSGTTMSPPAPGIFPTARSRSLRNIELHLILRASVGWMEKRILAGQTNIKDYLFFVVILAEAEALMRRFSPDESRRQKASEALAQTAAMLRGMEGSDVDFPDPSVIGREDLDAINDFWMSGYSELGYGDLVSMMSI</sequence>